<accession>A0A0L8FT53</accession>
<sequence length="55" mass="6899">MAYLWNQCKFAKNWSLKIICDKKLLVFFRQFNTKYQISFKNFNRLYQVVERKKDN</sequence>
<gene>
    <name evidence="1" type="ORF">OCBIM_22009234mg</name>
</gene>
<reference evidence="1" key="1">
    <citation type="submission" date="2015-07" db="EMBL/GenBank/DDBJ databases">
        <title>MeaNS - Measles Nucleotide Surveillance Program.</title>
        <authorList>
            <person name="Tran T."/>
            <person name="Druce J."/>
        </authorList>
    </citation>
    <scope>NUCLEOTIDE SEQUENCE</scope>
    <source>
        <strain evidence="1">UCB-OBI-ISO-001</strain>
        <tissue evidence="1">Gonad</tissue>
    </source>
</reference>
<protein>
    <submittedName>
        <fullName evidence="1">Uncharacterized protein</fullName>
    </submittedName>
</protein>
<organism evidence="1">
    <name type="scientific">Octopus bimaculoides</name>
    <name type="common">California two-spotted octopus</name>
    <dbReference type="NCBI Taxonomy" id="37653"/>
    <lineage>
        <taxon>Eukaryota</taxon>
        <taxon>Metazoa</taxon>
        <taxon>Spiralia</taxon>
        <taxon>Lophotrochozoa</taxon>
        <taxon>Mollusca</taxon>
        <taxon>Cephalopoda</taxon>
        <taxon>Coleoidea</taxon>
        <taxon>Octopodiformes</taxon>
        <taxon>Octopoda</taxon>
        <taxon>Incirrata</taxon>
        <taxon>Octopodidae</taxon>
        <taxon>Octopus</taxon>
    </lineage>
</organism>
<evidence type="ECO:0000313" key="1">
    <source>
        <dbReference type="EMBL" id="KOF67595.1"/>
    </source>
</evidence>
<dbReference type="EMBL" id="KQ426937">
    <property type="protein sequence ID" value="KOF67595.1"/>
    <property type="molecule type" value="Genomic_DNA"/>
</dbReference>
<proteinExistence type="predicted"/>
<name>A0A0L8FT53_OCTBM</name>
<dbReference type="AlphaFoldDB" id="A0A0L8FT53"/>